<name>A0A200HQI3_9ENTE</name>
<organism evidence="1 2">
    <name type="scientific">Enterococcus cecorum</name>
    <dbReference type="NCBI Taxonomy" id="44008"/>
    <lineage>
        <taxon>Bacteria</taxon>
        <taxon>Bacillati</taxon>
        <taxon>Bacillota</taxon>
        <taxon>Bacilli</taxon>
        <taxon>Lactobacillales</taxon>
        <taxon>Enterococcaceae</taxon>
        <taxon>Enterococcus</taxon>
    </lineage>
</organism>
<sequence>MPEIIRCLQVGEEDWSEKYDLPANIEWVFFSNDEADRMIAEKLQDKKRSVELKFHAILLTDLNTLVDAKYIFKIAKPHQVLYDSSQEVSPFLKEGLHRLLAQTVDVSQPMDILHDLSTYFFKSQYGHRLVTESVVVQPKFLGNVSHRSSCEMRIKADFGEQFQPVLNYRDTTKIIIDEYRKTNLFLEYTCEGNVELQFVIETLNMYSGEITKHEVFSQTELDNMIEYGPIGAHQVVNFHLFAKGKGTICIGSLQLRYSRGRYGEFTLGGERLTNQRGHEIISFFDPGDFQPPLCVYFGGWRSAGGFEGYRMMKNLKTPMMLLEDSALLGGGFYRGDSELEKKVIDSIKEKLAFLGFSTDQLILSGMSMGTHGAIYYGAKLHAYGLVLSKPIIAFEPIIRNYKLKGVGIFPTALDVVRLIEQQTEMKGYQEIDKQFFDSIAEDGIEHTKLAMVYMKNEDYDDTAYERLTRYYLSKNQLVLSKGLPGRHNDGLDAAILNFQAFYQLYLTKYFQRN</sequence>
<dbReference type="EMBL" id="NIBL01000003">
    <property type="protein sequence ID" value="OUZ15063.1"/>
    <property type="molecule type" value="Genomic_DNA"/>
</dbReference>
<accession>A0A200HQI3</accession>
<dbReference type="RefSeq" id="WP_179205590.1">
    <property type="nucleotide sequence ID" value="NZ_NIBL01000003.1"/>
</dbReference>
<dbReference type="InterPro" id="IPR029058">
    <property type="entry name" value="AB_hydrolase_fold"/>
</dbReference>
<reference evidence="1 2" key="1">
    <citation type="submission" date="2017-05" db="EMBL/GenBank/DDBJ databases">
        <title>The Genome Sequence of Enterococcus faecium 2D5_DIV0622.</title>
        <authorList>
            <consortium name="The Broad Institute Genomics Platform"/>
            <consortium name="The Broad Institute Genomic Center for Infectious Diseases"/>
            <person name="Earl A."/>
            <person name="Manson A."/>
            <person name="Schwartman J."/>
            <person name="Gilmore M."/>
            <person name="Abouelleil A."/>
            <person name="Cao P."/>
            <person name="Chapman S."/>
            <person name="Cusick C."/>
            <person name="Shea T."/>
            <person name="Young S."/>
            <person name="Neafsey D."/>
            <person name="Nusbaum C."/>
            <person name="Birren B."/>
        </authorList>
    </citation>
    <scope>NUCLEOTIDE SEQUENCE [LARGE SCALE GENOMIC DNA]</scope>
    <source>
        <strain evidence="1 2">2D5_DIV0622</strain>
    </source>
</reference>
<dbReference type="NCBIfam" id="TIGR03712">
    <property type="entry name" value="acc_sec_asp2"/>
    <property type="match status" value="1"/>
</dbReference>
<gene>
    <name evidence="1" type="ORF">A5869_002170</name>
</gene>
<proteinExistence type="predicted"/>
<protein>
    <submittedName>
        <fullName evidence="1">Accessory Sec system protein Asp2</fullName>
    </submittedName>
</protein>
<evidence type="ECO:0000313" key="1">
    <source>
        <dbReference type="EMBL" id="OUZ15063.1"/>
    </source>
</evidence>
<evidence type="ECO:0000313" key="2">
    <source>
        <dbReference type="Proteomes" id="UP000196503"/>
    </source>
</evidence>
<comment type="caution">
    <text evidence="1">The sequence shown here is derived from an EMBL/GenBank/DDBJ whole genome shotgun (WGS) entry which is preliminary data.</text>
</comment>
<dbReference type="SUPFAM" id="SSF53474">
    <property type="entry name" value="alpha/beta-Hydrolases"/>
    <property type="match status" value="1"/>
</dbReference>
<dbReference type="AlphaFoldDB" id="A0A200HQI3"/>
<dbReference type="Pfam" id="PF16929">
    <property type="entry name" value="Asp2"/>
    <property type="match status" value="1"/>
</dbReference>
<dbReference type="Proteomes" id="UP000196503">
    <property type="component" value="Unassembled WGS sequence"/>
</dbReference>
<dbReference type="GO" id="GO:0015031">
    <property type="term" value="P:protein transport"/>
    <property type="evidence" value="ECO:0007669"/>
    <property type="project" value="InterPro"/>
</dbReference>
<dbReference type="InterPro" id="IPR022267">
    <property type="entry name" value="Asp2"/>
</dbReference>